<dbReference type="GO" id="GO:0016740">
    <property type="term" value="F:transferase activity"/>
    <property type="evidence" value="ECO:0007669"/>
    <property type="project" value="UniProtKB-KW"/>
</dbReference>
<keyword evidence="2" id="KW-0472">Membrane</keyword>
<dbReference type="Proteomes" id="UP001597526">
    <property type="component" value="Unassembled WGS sequence"/>
</dbReference>
<dbReference type="PANTHER" id="PTHR30576">
    <property type="entry name" value="COLANIC BIOSYNTHESIS UDP-GLUCOSE LIPID CARRIER TRANSFERASE"/>
    <property type="match status" value="1"/>
</dbReference>
<accession>A0ABW5MY53</accession>
<comment type="caution">
    <text evidence="4">The sequence shown here is derived from an EMBL/GenBank/DDBJ whole genome shotgun (WGS) entry which is preliminary data.</text>
</comment>
<proteinExistence type="inferred from homology"/>
<dbReference type="RefSeq" id="WP_377766638.1">
    <property type="nucleotide sequence ID" value="NZ_JBHULB010000011.1"/>
</dbReference>
<keyword evidence="2" id="KW-0812">Transmembrane</keyword>
<evidence type="ECO:0000313" key="5">
    <source>
        <dbReference type="Proteomes" id="UP001597526"/>
    </source>
</evidence>
<organism evidence="4 5">
    <name type="scientific">Croceitalea marina</name>
    <dbReference type="NCBI Taxonomy" id="1775166"/>
    <lineage>
        <taxon>Bacteria</taxon>
        <taxon>Pseudomonadati</taxon>
        <taxon>Bacteroidota</taxon>
        <taxon>Flavobacteriia</taxon>
        <taxon>Flavobacteriales</taxon>
        <taxon>Flavobacteriaceae</taxon>
        <taxon>Croceitalea</taxon>
    </lineage>
</organism>
<feature type="transmembrane region" description="Helical" evidence="2">
    <location>
        <begin position="13"/>
        <end position="38"/>
    </location>
</feature>
<gene>
    <name evidence="4" type="ORF">ACFSQJ_09060</name>
</gene>
<evidence type="ECO:0000256" key="2">
    <source>
        <dbReference type="SAM" id="Phobius"/>
    </source>
</evidence>
<reference evidence="5" key="1">
    <citation type="journal article" date="2019" name="Int. J. Syst. Evol. Microbiol.">
        <title>The Global Catalogue of Microorganisms (GCM) 10K type strain sequencing project: providing services to taxonomists for standard genome sequencing and annotation.</title>
        <authorList>
            <consortium name="The Broad Institute Genomics Platform"/>
            <consortium name="The Broad Institute Genome Sequencing Center for Infectious Disease"/>
            <person name="Wu L."/>
            <person name="Ma J."/>
        </authorList>
    </citation>
    <scope>NUCLEOTIDE SEQUENCE [LARGE SCALE GENOMIC DNA]</scope>
    <source>
        <strain evidence="5">KCTC 52368</strain>
    </source>
</reference>
<evidence type="ECO:0000259" key="3">
    <source>
        <dbReference type="Pfam" id="PF02397"/>
    </source>
</evidence>
<feature type="domain" description="Bacterial sugar transferase" evidence="3">
    <location>
        <begin position="8"/>
        <end position="182"/>
    </location>
</feature>
<name>A0ABW5MY53_9FLAO</name>
<dbReference type="PANTHER" id="PTHR30576:SF8">
    <property type="entry name" value="UNDECAPRENYL-PHOSPHATE GALACTOSE PHOSPHOTRANSFERASE"/>
    <property type="match status" value="1"/>
</dbReference>
<dbReference type="EMBL" id="JBHULB010000011">
    <property type="protein sequence ID" value="MFD2587078.1"/>
    <property type="molecule type" value="Genomic_DNA"/>
</dbReference>
<keyword evidence="4" id="KW-0808">Transferase</keyword>
<keyword evidence="2" id="KW-1133">Transmembrane helix</keyword>
<comment type="similarity">
    <text evidence="1">Belongs to the bacterial sugar transferase family.</text>
</comment>
<dbReference type="InterPro" id="IPR003362">
    <property type="entry name" value="Bact_transf"/>
</dbReference>
<evidence type="ECO:0000256" key="1">
    <source>
        <dbReference type="ARBA" id="ARBA00006464"/>
    </source>
</evidence>
<sequence>MLSYIFFKRIGDFLSASLGLIILIPIIGTVTIVSLFIYDGQPFFFQKRAGFKEKAFWIVKFKTMTNALDKNGELLSDADRLNKWGSFLRKSSLDEIPQLFNVVKGDMSIIGPRPLMINYLPYYSSEEKKRHEVLPGITGLAQINGRNTIDWDNKLKYDCQYVKNLSFINDLKILWKTVINVISSKDVIIDTYTVEPDFDEYRKEQKKNEKV</sequence>
<dbReference type="Pfam" id="PF02397">
    <property type="entry name" value="Bac_transf"/>
    <property type="match status" value="1"/>
</dbReference>
<evidence type="ECO:0000313" key="4">
    <source>
        <dbReference type="EMBL" id="MFD2587078.1"/>
    </source>
</evidence>
<protein>
    <submittedName>
        <fullName evidence="4">Sugar transferase</fullName>
    </submittedName>
</protein>
<keyword evidence="5" id="KW-1185">Reference proteome</keyword>